<evidence type="ECO:0000256" key="14">
    <source>
        <dbReference type="ARBA" id="ARBA00023674"/>
    </source>
</evidence>
<dbReference type="GO" id="GO:0004435">
    <property type="term" value="F:phosphatidylinositol-4,5-bisphosphate phospholipase C activity"/>
    <property type="evidence" value="ECO:0007669"/>
    <property type="project" value="UniProtKB-UniRule"/>
</dbReference>
<evidence type="ECO:0000256" key="4">
    <source>
        <dbReference type="ARBA" id="ARBA00022553"/>
    </source>
</evidence>
<dbReference type="SMART" id="SM00149">
    <property type="entry name" value="PLCYc"/>
    <property type="match status" value="1"/>
</dbReference>
<feature type="compositionally biased region" description="Polar residues" evidence="21">
    <location>
        <begin position="855"/>
        <end position="870"/>
    </location>
</feature>
<evidence type="ECO:0000256" key="15">
    <source>
        <dbReference type="ARBA" id="ARBA00023726"/>
    </source>
</evidence>
<organism evidence="24 25">
    <name type="scientific">Catagonus wagneri</name>
    <name type="common">Chacoan peccary</name>
    <dbReference type="NCBI Taxonomy" id="51154"/>
    <lineage>
        <taxon>Eukaryota</taxon>
        <taxon>Metazoa</taxon>
        <taxon>Chordata</taxon>
        <taxon>Craniata</taxon>
        <taxon>Vertebrata</taxon>
        <taxon>Euteleostomi</taxon>
        <taxon>Mammalia</taxon>
        <taxon>Eutheria</taxon>
        <taxon>Laurasiatheria</taxon>
        <taxon>Artiodactyla</taxon>
        <taxon>Suina</taxon>
        <taxon>Tayassuidae</taxon>
        <taxon>Catagonus</taxon>
    </lineage>
</organism>
<dbReference type="GO" id="GO:0005509">
    <property type="term" value="F:calcium ion binding"/>
    <property type="evidence" value="ECO:0007669"/>
    <property type="project" value="UniProtKB-UniRule"/>
</dbReference>
<dbReference type="InterPro" id="IPR028400">
    <property type="entry name" value="PLC-beta1_EF"/>
</dbReference>
<gene>
    <name evidence="24" type="primary">PLCB1</name>
</gene>
<dbReference type="GO" id="GO:0010560">
    <property type="term" value="P:positive regulation of glycoprotein biosynthetic process"/>
    <property type="evidence" value="ECO:0007669"/>
    <property type="project" value="Ensembl"/>
</dbReference>
<dbReference type="GO" id="GO:0000785">
    <property type="term" value="C:chromatin"/>
    <property type="evidence" value="ECO:0007669"/>
    <property type="project" value="Ensembl"/>
</dbReference>
<dbReference type="GO" id="GO:0099178">
    <property type="term" value="P:regulation of retrograde trans-synaptic signaling by endocanabinoid"/>
    <property type="evidence" value="ECO:0007669"/>
    <property type="project" value="Ensembl"/>
</dbReference>
<dbReference type="CDD" id="cd08591">
    <property type="entry name" value="PI-PLCc_beta"/>
    <property type="match status" value="1"/>
</dbReference>
<reference evidence="24" key="2">
    <citation type="submission" date="2025-09" db="UniProtKB">
        <authorList>
            <consortium name="Ensembl"/>
        </authorList>
    </citation>
    <scope>IDENTIFICATION</scope>
</reference>
<dbReference type="FunFam" id="3.20.20.190:FF:000039">
    <property type="entry name" value="Phosphoinositide phospholipase C"/>
    <property type="match status" value="1"/>
</dbReference>
<keyword evidence="4" id="KW-0597">Phosphoprotein</keyword>
<evidence type="ECO:0000256" key="1">
    <source>
        <dbReference type="ARBA" id="ARBA00004126"/>
    </source>
</evidence>
<name>A0A8C3WUL1_9CETA</name>
<comment type="catalytic activity">
    <reaction evidence="15">
        <text>a 1,2-diacyl-sn-glycero-3-phospho-(1D-myo-inositol) + H2O = 1D-myo-inositol 1-phosphate + a 1,2-diacyl-sn-glycerol + H(+)</text>
        <dbReference type="Rhea" id="RHEA:43484"/>
        <dbReference type="ChEBI" id="CHEBI:15377"/>
        <dbReference type="ChEBI" id="CHEBI:15378"/>
        <dbReference type="ChEBI" id="CHEBI:17815"/>
        <dbReference type="ChEBI" id="CHEBI:57880"/>
        <dbReference type="ChEBI" id="CHEBI:58433"/>
    </reaction>
    <physiologicalReaction direction="left-to-right" evidence="15">
        <dbReference type="Rhea" id="RHEA:43485"/>
    </physiologicalReaction>
</comment>
<dbReference type="GO" id="GO:0005516">
    <property type="term" value="F:calmodulin binding"/>
    <property type="evidence" value="ECO:0007669"/>
    <property type="project" value="Ensembl"/>
</dbReference>
<evidence type="ECO:0000259" key="23">
    <source>
        <dbReference type="PROSITE" id="PS50008"/>
    </source>
</evidence>
<evidence type="ECO:0000256" key="20">
    <source>
        <dbReference type="PIRSR" id="PIRSR000956-2"/>
    </source>
</evidence>
<dbReference type="GO" id="GO:0035722">
    <property type="term" value="P:interleukin-12-mediated signaling pathway"/>
    <property type="evidence" value="ECO:0007669"/>
    <property type="project" value="Ensembl"/>
</dbReference>
<feature type="active site" evidence="19">
    <location>
        <position position="331"/>
    </location>
</feature>
<dbReference type="InterPro" id="IPR000909">
    <property type="entry name" value="PLipase_C_PInositol-sp_X_dom"/>
</dbReference>
<dbReference type="InterPro" id="IPR042531">
    <property type="entry name" value="PLC-beta_C_sf"/>
</dbReference>
<comment type="catalytic activity">
    <reaction evidence="14">
        <text>a 1,2-diacyl-sn-glycero-3-phospho-(1D-myo-inositol-4,5-bisphosphate) + H2O = 1D-myo-inositol 1,4,5-trisphosphate + a 1,2-diacyl-sn-glycerol + H(+)</text>
        <dbReference type="Rhea" id="RHEA:33179"/>
        <dbReference type="ChEBI" id="CHEBI:15377"/>
        <dbReference type="ChEBI" id="CHEBI:15378"/>
        <dbReference type="ChEBI" id="CHEBI:17815"/>
        <dbReference type="ChEBI" id="CHEBI:58456"/>
        <dbReference type="ChEBI" id="CHEBI:203600"/>
        <dbReference type="EC" id="3.1.4.11"/>
    </reaction>
    <physiologicalReaction direction="left-to-right" evidence="14">
        <dbReference type="Rhea" id="RHEA:33180"/>
    </physiologicalReaction>
</comment>
<dbReference type="InterPro" id="IPR017946">
    <property type="entry name" value="PLC-like_Pdiesterase_TIM-brl"/>
</dbReference>
<dbReference type="GO" id="GO:0048639">
    <property type="term" value="P:positive regulation of developmental growth"/>
    <property type="evidence" value="ECO:0007669"/>
    <property type="project" value="Ensembl"/>
</dbReference>
<dbReference type="GO" id="GO:0048015">
    <property type="term" value="P:phosphatidylinositol-mediated signaling"/>
    <property type="evidence" value="ECO:0007669"/>
    <property type="project" value="TreeGrafter"/>
</dbReference>
<dbReference type="GO" id="GO:0098982">
    <property type="term" value="C:GABA-ergic synapse"/>
    <property type="evidence" value="ECO:0007669"/>
    <property type="project" value="Ensembl"/>
</dbReference>
<dbReference type="PROSITE" id="PS50008">
    <property type="entry name" value="PIPLC_Y_DOMAIN"/>
    <property type="match status" value="1"/>
</dbReference>
<dbReference type="GeneTree" id="ENSGT00940000155428"/>
<keyword evidence="9" id="KW-0472">Membrane</keyword>
<proteinExistence type="predicted"/>
<keyword evidence="20" id="KW-0479">Metal-binding</keyword>
<dbReference type="GO" id="GO:0007215">
    <property type="term" value="P:glutamate receptor signaling pathway"/>
    <property type="evidence" value="ECO:0007669"/>
    <property type="project" value="Ensembl"/>
</dbReference>
<dbReference type="GO" id="GO:1903140">
    <property type="term" value="P:regulation of establishment of endothelial barrier"/>
    <property type="evidence" value="ECO:0007669"/>
    <property type="project" value="Ensembl"/>
</dbReference>
<dbReference type="FunFam" id="2.30.29.240:FF:000004">
    <property type="entry name" value="1-phosphatidylinositol 4,5-bisphosphate phosphodiesterase"/>
    <property type="match status" value="1"/>
</dbReference>
<dbReference type="GO" id="GO:0000086">
    <property type="term" value="P:G2/M transition of mitotic cell cycle"/>
    <property type="evidence" value="ECO:0007669"/>
    <property type="project" value="Ensembl"/>
</dbReference>
<dbReference type="GO" id="GO:0005546">
    <property type="term" value="F:phosphatidylinositol-4,5-bisphosphate binding"/>
    <property type="evidence" value="ECO:0007669"/>
    <property type="project" value="Ensembl"/>
</dbReference>
<dbReference type="GO" id="GO:0016042">
    <property type="term" value="P:lipid catabolic process"/>
    <property type="evidence" value="ECO:0007669"/>
    <property type="project" value="UniProtKB-KW"/>
</dbReference>
<dbReference type="Pfam" id="PF00388">
    <property type="entry name" value="PI-PLC-X"/>
    <property type="match status" value="1"/>
</dbReference>
<dbReference type="PRINTS" id="PR00390">
    <property type="entry name" value="PHPHLIPASEC"/>
</dbReference>
<evidence type="ECO:0000256" key="21">
    <source>
        <dbReference type="SAM" id="MobiDB-lite"/>
    </source>
</evidence>
<evidence type="ECO:0000256" key="8">
    <source>
        <dbReference type="ARBA" id="ARBA00023098"/>
    </source>
</evidence>
<feature type="compositionally biased region" description="Acidic residues" evidence="21">
    <location>
        <begin position="507"/>
        <end position="518"/>
    </location>
</feature>
<dbReference type="SMART" id="SM00148">
    <property type="entry name" value="PLCXc"/>
    <property type="match status" value="1"/>
</dbReference>
<comment type="subunit">
    <text evidence="17">Interacts with DGKQ.</text>
</comment>
<dbReference type="SUPFAM" id="SSF69989">
    <property type="entry name" value="C-terminal domain of PLC-beta"/>
    <property type="match status" value="1"/>
</dbReference>
<evidence type="ECO:0000313" key="25">
    <source>
        <dbReference type="Proteomes" id="UP000694540"/>
    </source>
</evidence>
<evidence type="ECO:0000256" key="6">
    <source>
        <dbReference type="ARBA" id="ARBA00022837"/>
    </source>
</evidence>
<evidence type="ECO:0000256" key="11">
    <source>
        <dbReference type="ARBA" id="ARBA00023224"/>
    </source>
</evidence>
<dbReference type="SUPFAM" id="SSF49562">
    <property type="entry name" value="C2 domain (Calcium/lipid-binding domain, CaLB)"/>
    <property type="match status" value="1"/>
</dbReference>
<protein>
    <recommendedName>
        <fullName evidence="18">1-phosphatidylinositol 4,5-bisphosphate phosphodiesterase</fullName>
        <ecNumber evidence="18">3.1.4.11</ecNumber>
    </recommendedName>
</protein>
<dbReference type="GO" id="GO:0032991">
    <property type="term" value="C:protein-containing complex"/>
    <property type="evidence" value="ECO:0007669"/>
    <property type="project" value="Ensembl"/>
</dbReference>
<keyword evidence="10" id="KW-0564">Palmitate</keyword>
<dbReference type="GO" id="GO:0008277">
    <property type="term" value="P:regulation of G protein-coupled receptor signaling pathway"/>
    <property type="evidence" value="ECO:0007669"/>
    <property type="project" value="Ensembl"/>
</dbReference>
<feature type="compositionally biased region" description="Basic and acidic residues" evidence="21">
    <location>
        <begin position="472"/>
        <end position="483"/>
    </location>
</feature>
<dbReference type="GO" id="GO:0070498">
    <property type="term" value="P:interleukin-1-mediated signaling pathway"/>
    <property type="evidence" value="ECO:0007669"/>
    <property type="project" value="Ensembl"/>
</dbReference>
<evidence type="ECO:0000256" key="12">
    <source>
        <dbReference type="ARBA" id="ARBA00023242"/>
    </source>
</evidence>
<comment type="cofactor">
    <cofactor evidence="20">
        <name>Ca(2+)</name>
        <dbReference type="ChEBI" id="CHEBI:29108"/>
    </cofactor>
    <text evidence="20">Binds 1 Ca(2+) ion per subunit.</text>
</comment>
<feature type="region of interest" description="Disordered" evidence="21">
    <location>
        <begin position="1172"/>
        <end position="1216"/>
    </location>
</feature>
<keyword evidence="12" id="KW-0539">Nucleus</keyword>
<dbReference type="InterPro" id="IPR001192">
    <property type="entry name" value="PI-PLC_fam"/>
</dbReference>
<dbReference type="SMART" id="SM00239">
    <property type="entry name" value="C2"/>
    <property type="match status" value="1"/>
</dbReference>
<dbReference type="Gene3D" id="2.60.40.150">
    <property type="entry name" value="C2 domain"/>
    <property type="match status" value="1"/>
</dbReference>
<dbReference type="CDD" id="cd16208">
    <property type="entry name" value="EFh_PI-PLCbeta1"/>
    <property type="match status" value="1"/>
</dbReference>
<evidence type="ECO:0000256" key="19">
    <source>
        <dbReference type="PIRSR" id="PIRSR000956-1"/>
    </source>
</evidence>
<dbReference type="SUPFAM" id="SSF47473">
    <property type="entry name" value="EF-hand"/>
    <property type="match status" value="1"/>
</dbReference>
<evidence type="ECO:0000256" key="18">
    <source>
        <dbReference type="PIRNR" id="PIRNR000956"/>
    </source>
</evidence>
<feature type="binding site" evidence="20">
    <location>
        <position position="332"/>
    </location>
    <ligand>
        <name>Ca(2+)</name>
        <dbReference type="ChEBI" id="CHEBI:29108"/>
    </ligand>
</feature>
<dbReference type="Pfam" id="PF00387">
    <property type="entry name" value="PI-PLC-Y"/>
    <property type="match status" value="1"/>
</dbReference>
<dbReference type="GO" id="GO:0032024">
    <property type="term" value="P:positive regulation of insulin secretion"/>
    <property type="evidence" value="ECO:0007669"/>
    <property type="project" value="Ensembl"/>
</dbReference>
<dbReference type="InterPro" id="IPR014815">
    <property type="entry name" value="PLC-beta_C"/>
</dbReference>
<sequence>MAGAQPGVHALQLKPVCVSDGLKKGTKFVKWDDDSTIVTPIILRTDPQGFFFYWTDQNKETELLDLSLVKDARCGKHAKAPKDPKLRELLDVGNIGRLEHRMITVVYGPDLVNISHLNLVAFQEDVAKEWTNEVFSLATNLLAQNMSRDAFLEKAYTKLKLQVTPEGRIPLKNIYRLFSADRKRVETALEACSLPSSRNDSIPQEDFTPEVYRVFLNNLCPRPEIDNIFSEFGAKSKPYLTVDQMMDFINLKQRDPRLNEILYPPLKQEQVQVLIEKYEPNDSLAKKGQISVDGFMRYLSGEENGVVSPEKLDLNEDMSQPLSHYFINSSHNTYLTAGQLAGNSSVEMYRQVLLSGCRCVELDCWKGRTAEEEPVITHGFTMTTEISFKEVIEAIAECAFKTSPFPILLSFENHVDSPKQQAKMAEYCRLIFGDALLMEPLEKYPLESGVPLPSPMDLMYKILVKNKKKSHKSSEGSGKKKLSEQASNTYSDSSSVFEPSSPGAGEADTESDDDDDDDDCKKSSMDEGTAGSEAMATEEMSNLVNYIQPVKFESFEISKKRNRSFEMSSFVETKGLEQLTKSPVEFVEYNKMQLSRIYPKGTRVDSSNYMPQLFWNAGCQMVALNFQTVDLAMQINMGMYEYNGKSGYRLKPEFMRRPDKSFDPFTEGIVDGIVANTLSVKIISGQFLSDKKVGTYVEVDMFGLPVDTRRKAFKTKTSQGNAVNPIWEEEPIVFKKVVLPSLACLRIAAYEEGGKFIGHRILPVQAIRPGYHYICLRNERNQPLMLPAVFVYIEVKDYVPDTYADVIEALSNPIRYVNLMEQRAKQLAALTLEDEEEVKKEVDPGETPSEAPSEARTTPAENGVNHTTSLAPKPPSQALHSQPAPGSVKAPAKTEDLIQSVLTEVEAQTIEELKQQKSFVKLQKKHYKEMKDLVKRHHKKTTDLIKEHTTKYNEIQNDYLRRRAALEKTAKKDSKKKSEPSSPDHGSSTIEQDLAALDAEMTQKLIDLKDRQQQQLLNLRQEQYYSEKYQKREHIKLLIQKLTDVAEECQNNQLKKLREICEKEKKELKKKMDKKRQEKITEAKSKDKSQMEEEKTEMIRSYIQEVVQYIKRLEEAQSKRQEKLLEKHKEIRQQILDEKPKLQVELEQEYQDKFKRLPLEILEFVQEAMKGKISEDSNHSSAPPPLAPDPGKLNHKPPSSEELEGENPGKEFDTPL</sequence>
<evidence type="ECO:0000256" key="13">
    <source>
        <dbReference type="ARBA" id="ARBA00023288"/>
    </source>
</evidence>
<dbReference type="Pfam" id="PF22631">
    <property type="entry name" value="PLCB1-4-like_EFh"/>
    <property type="match status" value="1"/>
</dbReference>
<dbReference type="InterPro" id="IPR011992">
    <property type="entry name" value="EF-hand-dom_pair"/>
</dbReference>
<feature type="region of interest" description="Disordered" evidence="21">
    <location>
        <begin position="834"/>
        <end position="891"/>
    </location>
</feature>
<feature type="binding site" evidence="20">
    <location>
        <position position="412"/>
    </location>
    <ligand>
        <name>Ca(2+)</name>
        <dbReference type="ChEBI" id="CHEBI:29108"/>
    </ligand>
</feature>
<dbReference type="GO" id="GO:0045663">
    <property type="term" value="P:positive regulation of myoblast differentiation"/>
    <property type="evidence" value="ECO:0007669"/>
    <property type="project" value="Ensembl"/>
</dbReference>
<dbReference type="GO" id="GO:1990806">
    <property type="term" value="P:ligand-gated ion channel signaling pathway"/>
    <property type="evidence" value="ECO:0007669"/>
    <property type="project" value="Ensembl"/>
</dbReference>
<dbReference type="GO" id="GO:0007613">
    <property type="term" value="P:memory"/>
    <property type="evidence" value="ECO:0007669"/>
    <property type="project" value="Ensembl"/>
</dbReference>
<dbReference type="GO" id="GO:0040019">
    <property type="term" value="P:positive regulation of embryonic development"/>
    <property type="evidence" value="ECO:0007669"/>
    <property type="project" value="Ensembl"/>
</dbReference>
<feature type="compositionally biased region" description="Low complexity" evidence="21">
    <location>
        <begin position="491"/>
        <end position="501"/>
    </location>
</feature>
<dbReference type="GO" id="GO:0007207">
    <property type="term" value="P:phospholipase C-activating G protein-coupled acetylcholine receptor signaling pathway"/>
    <property type="evidence" value="ECO:0007669"/>
    <property type="project" value="Ensembl"/>
</dbReference>
<dbReference type="GO" id="GO:0060466">
    <property type="term" value="P:activation of meiosis involved in egg activation"/>
    <property type="evidence" value="ECO:0007669"/>
    <property type="project" value="Ensembl"/>
</dbReference>
<feature type="region of interest" description="Disordered" evidence="21">
    <location>
        <begin position="469"/>
        <end position="534"/>
    </location>
</feature>
<feature type="region of interest" description="Disordered" evidence="21">
    <location>
        <begin position="968"/>
        <end position="989"/>
    </location>
</feature>
<dbReference type="GO" id="GO:0045893">
    <property type="term" value="P:positive regulation of DNA-templated transcription"/>
    <property type="evidence" value="ECO:0007669"/>
    <property type="project" value="Ensembl"/>
</dbReference>
<dbReference type="GO" id="GO:0099170">
    <property type="term" value="P:postsynaptic modulation of chemical synaptic transmission"/>
    <property type="evidence" value="ECO:0007669"/>
    <property type="project" value="Ensembl"/>
</dbReference>
<dbReference type="InterPro" id="IPR037862">
    <property type="entry name" value="PLC-beta_PH"/>
</dbReference>
<evidence type="ECO:0000256" key="16">
    <source>
        <dbReference type="ARBA" id="ARBA00056048"/>
    </source>
</evidence>
<dbReference type="Proteomes" id="UP000694540">
    <property type="component" value="Unplaced"/>
</dbReference>
<reference evidence="24" key="1">
    <citation type="submission" date="2025-08" db="UniProtKB">
        <authorList>
            <consortium name="Ensembl"/>
        </authorList>
    </citation>
    <scope>IDENTIFICATION</scope>
</reference>
<keyword evidence="5 18" id="KW-0378">Hydrolase</keyword>
<dbReference type="GO" id="GO:0098978">
    <property type="term" value="C:glutamatergic synapse"/>
    <property type="evidence" value="ECO:0007669"/>
    <property type="project" value="Ensembl"/>
</dbReference>
<evidence type="ECO:0000256" key="10">
    <source>
        <dbReference type="ARBA" id="ARBA00023139"/>
    </source>
</evidence>
<keyword evidence="13" id="KW-0449">Lipoprotein</keyword>
<dbReference type="FunFam" id="2.60.40.150:FF:000008">
    <property type="entry name" value="1-phosphatidylinositol 4,5-bisphosphate phosphodiesterase"/>
    <property type="match status" value="1"/>
</dbReference>
<feature type="active site" evidence="19">
    <location>
        <position position="378"/>
    </location>
</feature>
<evidence type="ECO:0000259" key="22">
    <source>
        <dbReference type="PROSITE" id="PS50004"/>
    </source>
</evidence>
<dbReference type="InterPro" id="IPR016280">
    <property type="entry name" value="PLC-beta"/>
</dbReference>
<dbReference type="GO" id="GO:0005521">
    <property type="term" value="F:lamin binding"/>
    <property type="evidence" value="ECO:0007669"/>
    <property type="project" value="Ensembl"/>
</dbReference>
<dbReference type="Ensembl" id="ENSCWAT00000020540.1">
    <property type="protein sequence ID" value="ENSCWAP00000018927.1"/>
    <property type="gene ID" value="ENSCWAG00000014451.1"/>
</dbReference>
<feature type="binding site" evidence="20">
    <location>
        <position position="361"/>
    </location>
    <ligand>
        <name>Ca(2+)</name>
        <dbReference type="ChEBI" id="CHEBI:29108"/>
    </ligand>
</feature>
<dbReference type="GO" id="GO:0019899">
    <property type="term" value="F:enzyme binding"/>
    <property type="evidence" value="ECO:0007669"/>
    <property type="project" value="Ensembl"/>
</dbReference>
<dbReference type="GO" id="GO:1900087">
    <property type="term" value="P:positive regulation of G1/S transition of mitotic cell cycle"/>
    <property type="evidence" value="ECO:0007669"/>
    <property type="project" value="Ensembl"/>
</dbReference>
<dbReference type="GO" id="GO:0016607">
    <property type="term" value="C:nuclear speck"/>
    <property type="evidence" value="ECO:0007669"/>
    <property type="project" value="Ensembl"/>
</dbReference>
<dbReference type="GO" id="GO:0099524">
    <property type="term" value="C:postsynaptic cytosol"/>
    <property type="evidence" value="ECO:0007669"/>
    <property type="project" value="Ensembl"/>
</dbReference>
<dbReference type="SUPFAM" id="SSF51695">
    <property type="entry name" value="PLC-like phosphodiesterases"/>
    <property type="match status" value="1"/>
</dbReference>
<dbReference type="Pfam" id="PF17787">
    <property type="entry name" value="PH_14"/>
    <property type="match status" value="1"/>
</dbReference>
<dbReference type="GO" id="GO:0021987">
    <property type="term" value="P:cerebral cortex development"/>
    <property type="evidence" value="ECO:0007669"/>
    <property type="project" value="Ensembl"/>
</dbReference>
<dbReference type="EC" id="3.1.4.11" evidence="18"/>
<accession>A0A8C3WUL1</accession>
<evidence type="ECO:0000256" key="3">
    <source>
        <dbReference type="ARBA" id="ARBA00022490"/>
    </source>
</evidence>
<dbReference type="GO" id="GO:2000438">
    <property type="term" value="P:negative regulation of monocyte extravasation"/>
    <property type="evidence" value="ECO:0007669"/>
    <property type="project" value="Ensembl"/>
</dbReference>
<dbReference type="FunFam" id="1.20.1230.10:FF:000001">
    <property type="entry name" value="1-phosphatidylinositol 4,5-bisphosphate phosphodiesterase"/>
    <property type="match status" value="1"/>
</dbReference>
<dbReference type="InterPro" id="IPR035892">
    <property type="entry name" value="C2_domain_sf"/>
</dbReference>
<dbReference type="CDD" id="cd13361">
    <property type="entry name" value="PH_PLC_beta"/>
    <property type="match status" value="1"/>
</dbReference>
<dbReference type="Pfam" id="PF08703">
    <property type="entry name" value="PLC-beta_C"/>
    <property type="match status" value="1"/>
</dbReference>
<feature type="region of interest" description="Disordered" evidence="21">
    <location>
        <begin position="1072"/>
        <end position="1095"/>
    </location>
</feature>
<dbReference type="PANTHER" id="PTHR10336:SF12">
    <property type="entry name" value="1-PHOSPHATIDYLINOSITOL 4,5-BISPHOSPHATE PHOSPHODIESTERASE BETA-1"/>
    <property type="match status" value="1"/>
</dbReference>
<dbReference type="Gene3D" id="2.30.29.240">
    <property type="match status" value="1"/>
</dbReference>
<dbReference type="GO" id="GO:0046330">
    <property type="term" value="P:positive regulation of JNK cascade"/>
    <property type="evidence" value="ECO:0007669"/>
    <property type="project" value="Ensembl"/>
</dbReference>
<dbReference type="InterPro" id="IPR001711">
    <property type="entry name" value="PLipase_C_Pinositol-sp_Y"/>
</dbReference>
<feature type="compositionally biased region" description="Basic and acidic residues" evidence="21">
    <location>
        <begin position="968"/>
        <end position="979"/>
    </location>
</feature>
<dbReference type="GO" id="GO:0080154">
    <property type="term" value="P:regulation of fertilization"/>
    <property type="evidence" value="ECO:0007669"/>
    <property type="project" value="Ensembl"/>
</dbReference>
<keyword evidence="11 18" id="KW-0807">Transducer</keyword>
<comment type="function">
    <text evidence="16 18">Catalyzes the hydrolysis of 1-phosphatidylinositol 4,5-bisphosphate into diacylglycerol (DAG) and inositol 1,4,5-trisphosphate (IP3) and mediates intracellular signaling downstream of G protein-coupled receptors. Regulates the function of the endothelial barrier.</text>
</comment>
<dbReference type="PROSITE" id="PS50004">
    <property type="entry name" value="C2"/>
    <property type="match status" value="1"/>
</dbReference>
<evidence type="ECO:0000256" key="9">
    <source>
        <dbReference type="ARBA" id="ARBA00023136"/>
    </source>
</evidence>
<evidence type="ECO:0000313" key="24">
    <source>
        <dbReference type="Ensembl" id="ENSCWAP00000018927.1"/>
    </source>
</evidence>
<dbReference type="GO" id="GO:0048009">
    <property type="term" value="P:insulin-like growth factor receptor signaling pathway"/>
    <property type="evidence" value="ECO:0007669"/>
    <property type="project" value="Ensembl"/>
</dbReference>
<dbReference type="PANTHER" id="PTHR10336">
    <property type="entry name" value="PHOSPHOINOSITIDE-SPECIFIC PHOSPHOLIPASE C FAMILY PROTEIN"/>
    <property type="match status" value="1"/>
</dbReference>
<feature type="compositionally biased region" description="Basic and acidic residues" evidence="21">
    <location>
        <begin position="1075"/>
        <end position="1095"/>
    </location>
</feature>
<dbReference type="GO" id="GO:0045892">
    <property type="term" value="P:negative regulation of DNA-templated transcription"/>
    <property type="evidence" value="ECO:0007669"/>
    <property type="project" value="Ensembl"/>
</dbReference>
<keyword evidence="7 18" id="KW-0442">Lipid degradation</keyword>
<feature type="domain" description="C2" evidence="22">
    <location>
        <begin position="656"/>
        <end position="784"/>
    </location>
</feature>
<dbReference type="GO" id="GO:0031965">
    <property type="term" value="C:nuclear membrane"/>
    <property type="evidence" value="ECO:0007669"/>
    <property type="project" value="UniProtKB-SubCell"/>
</dbReference>
<dbReference type="InterPro" id="IPR000008">
    <property type="entry name" value="C2_dom"/>
</dbReference>
<dbReference type="GO" id="GO:2000344">
    <property type="term" value="P:positive regulation of acrosome reaction"/>
    <property type="evidence" value="ECO:0007669"/>
    <property type="project" value="Ensembl"/>
</dbReference>
<dbReference type="Gene3D" id="3.20.20.190">
    <property type="entry name" value="Phosphatidylinositol (PI) phosphodiesterase"/>
    <property type="match status" value="1"/>
</dbReference>
<dbReference type="GO" id="GO:0035723">
    <property type="term" value="P:interleukin-15-mediated signaling pathway"/>
    <property type="evidence" value="ECO:0007669"/>
    <property type="project" value="Ensembl"/>
</dbReference>
<dbReference type="SUPFAM" id="SSF50729">
    <property type="entry name" value="PH domain-like"/>
    <property type="match status" value="1"/>
</dbReference>
<dbReference type="FunFam" id="1.10.238.10:FF:000048">
    <property type="entry name" value="1-phosphatidylinositol 4,5-bisphosphate phosphodiesterase"/>
    <property type="match status" value="1"/>
</dbReference>
<dbReference type="AlphaFoldDB" id="A0A8C3WUL1"/>
<comment type="subcellular location">
    <subcellularLocation>
        <location evidence="2">Cytoplasm</location>
    </subcellularLocation>
    <subcellularLocation>
        <location evidence="1">Nucleus membrane</location>
    </subcellularLocation>
</comment>
<keyword evidence="3" id="KW-0963">Cytoplasm</keyword>
<evidence type="ECO:0000256" key="17">
    <source>
        <dbReference type="ARBA" id="ARBA00065689"/>
    </source>
</evidence>
<dbReference type="InterPro" id="IPR053945">
    <property type="entry name" value="PLCB1-4-like_EFh"/>
</dbReference>
<evidence type="ECO:0000256" key="7">
    <source>
        <dbReference type="ARBA" id="ARBA00022963"/>
    </source>
</evidence>
<evidence type="ECO:0000256" key="5">
    <source>
        <dbReference type="ARBA" id="ARBA00022801"/>
    </source>
</evidence>
<evidence type="ECO:0000256" key="2">
    <source>
        <dbReference type="ARBA" id="ARBA00004496"/>
    </source>
</evidence>
<keyword evidence="6 20" id="KW-0106">Calcium</keyword>
<feature type="compositionally biased region" description="Basic and acidic residues" evidence="21">
    <location>
        <begin position="1207"/>
        <end position="1216"/>
    </location>
</feature>
<keyword evidence="8 18" id="KW-0443">Lipid metabolism</keyword>
<dbReference type="Gene3D" id="1.20.1230.10">
    <property type="entry name" value="Phospholipase C beta, distal C-terminal domain"/>
    <property type="match status" value="1"/>
</dbReference>
<dbReference type="PROSITE" id="PS50007">
    <property type="entry name" value="PIPLC_X_DOMAIN"/>
    <property type="match status" value="1"/>
</dbReference>
<dbReference type="GO" id="GO:0045444">
    <property type="term" value="P:fat cell differentiation"/>
    <property type="evidence" value="ECO:0007669"/>
    <property type="project" value="Ensembl"/>
</dbReference>
<dbReference type="GO" id="GO:0032735">
    <property type="term" value="P:positive regulation of interleukin-12 production"/>
    <property type="evidence" value="ECO:0007669"/>
    <property type="project" value="Ensembl"/>
</dbReference>
<dbReference type="GO" id="GO:0046488">
    <property type="term" value="P:phosphatidylinositol metabolic process"/>
    <property type="evidence" value="ECO:0007669"/>
    <property type="project" value="Ensembl"/>
</dbReference>
<dbReference type="PIRSF" id="PIRSF000956">
    <property type="entry name" value="PLC-beta"/>
    <property type="match status" value="1"/>
</dbReference>
<dbReference type="Gene3D" id="1.10.238.10">
    <property type="entry name" value="EF-hand"/>
    <property type="match status" value="1"/>
</dbReference>
<feature type="domain" description="PI-PLC Y-box" evidence="23">
    <location>
        <begin position="540"/>
        <end position="656"/>
    </location>
</feature>
<dbReference type="GO" id="GO:0051209">
    <property type="term" value="P:release of sequestered calcium ion into cytosol"/>
    <property type="evidence" value="ECO:0007669"/>
    <property type="project" value="TreeGrafter"/>
</dbReference>
<feature type="binding site" evidence="20">
    <location>
        <position position="363"/>
    </location>
    <ligand>
        <name>Ca(2+)</name>
        <dbReference type="ChEBI" id="CHEBI:29108"/>
    </ligand>
</feature>
<dbReference type="CDD" id="cd00275">
    <property type="entry name" value="C2_PLC_like"/>
    <property type="match status" value="1"/>
</dbReference>
<keyword evidence="25" id="KW-1185">Reference proteome</keyword>
<dbReference type="GO" id="GO:0005096">
    <property type="term" value="F:GTPase activator activity"/>
    <property type="evidence" value="ECO:0007669"/>
    <property type="project" value="Ensembl"/>
</dbReference>